<name>A0A518RHB2_9SPHN</name>
<dbReference type="Gene3D" id="1.10.3860.10">
    <property type="entry name" value="Sodium:dicarboxylate symporter"/>
    <property type="match status" value="1"/>
</dbReference>
<dbReference type="EMBL" id="CP042239">
    <property type="protein sequence ID" value="QDX26830.1"/>
    <property type="molecule type" value="Genomic_DNA"/>
</dbReference>
<evidence type="ECO:0000256" key="3">
    <source>
        <dbReference type="ARBA" id="ARBA00022475"/>
    </source>
</evidence>
<feature type="transmembrane region" description="Helical" evidence="7">
    <location>
        <begin position="359"/>
        <end position="379"/>
    </location>
</feature>
<evidence type="ECO:0000256" key="5">
    <source>
        <dbReference type="ARBA" id="ARBA00022989"/>
    </source>
</evidence>
<dbReference type="SUPFAM" id="SSF118215">
    <property type="entry name" value="Proton glutamate symport protein"/>
    <property type="match status" value="1"/>
</dbReference>
<dbReference type="RefSeq" id="WP_145847819.1">
    <property type="nucleotide sequence ID" value="NZ_CP042239.1"/>
</dbReference>
<evidence type="ECO:0000256" key="2">
    <source>
        <dbReference type="ARBA" id="ARBA00022448"/>
    </source>
</evidence>
<dbReference type="KEGG" id="ssua:FPZ54_12990"/>
<feature type="transmembrane region" description="Helical" evidence="7">
    <location>
        <begin position="334"/>
        <end position="353"/>
    </location>
</feature>
<protein>
    <submittedName>
        <fullName evidence="8">Dicarboxylate/amino acid:cation symporter</fullName>
    </submittedName>
</protein>
<evidence type="ECO:0000313" key="9">
    <source>
        <dbReference type="Proteomes" id="UP000318055"/>
    </source>
</evidence>
<evidence type="ECO:0000256" key="7">
    <source>
        <dbReference type="SAM" id="Phobius"/>
    </source>
</evidence>
<keyword evidence="2" id="KW-0813">Transport</keyword>
<evidence type="ECO:0000313" key="8">
    <source>
        <dbReference type="EMBL" id="QDX26830.1"/>
    </source>
</evidence>
<keyword evidence="3" id="KW-1003">Cell membrane</keyword>
<dbReference type="InterPro" id="IPR001991">
    <property type="entry name" value="Na-dicarboxylate_symporter"/>
</dbReference>
<evidence type="ECO:0000256" key="6">
    <source>
        <dbReference type="ARBA" id="ARBA00023136"/>
    </source>
</evidence>
<dbReference type="GO" id="GO:0005886">
    <property type="term" value="C:plasma membrane"/>
    <property type="evidence" value="ECO:0007669"/>
    <property type="project" value="UniProtKB-SubCell"/>
</dbReference>
<feature type="transmembrane region" description="Helical" evidence="7">
    <location>
        <begin position="222"/>
        <end position="247"/>
    </location>
</feature>
<evidence type="ECO:0000256" key="1">
    <source>
        <dbReference type="ARBA" id="ARBA00004651"/>
    </source>
</evidence>
<dbReference type="Pfam" id="PF00375">
    <property type="entry name" value="SDF"/>
    <property type="match status" value="1"/>
</dbReference>
<evidence type="ECO:0000256" key="4">
    <source>
        <dbReference type="ARBA" id="ARBA00022692"/>
    </source>
</evidence>
<feature type="transmembrane region" description="Helical" evidence="7">
    <location>
        <begin position="183"/>
        <end position="210"/>
    </location>
</feature>
<keyword evidence="4 7" id="KW-0812">Transmembrane</keyword>
<dbReference type="PANTHER" id="PTHR42865">
    <property type="entry name" value="PROTON/GLUTAMATE-ASPARTATE SYMPORTER"/>
    <property type="match status" value="1"/>
</dbReference>
<feature type="transmembrane region" description="Helical" evidence="7">
    <location>
        <begin position="43"/>
        <end position="67"/>
    </location>
</feature>
<keyword evidence="5 7" id="KW-1133">Transmembrane helix</keyword>
<gene>
    <name evidence="8" type="ORF">FPZ54_12990</name>
</gene>
<reference evidence="8 9" key="1">
    <citation type="submission" date="2019-07" db="EMBL/GenBank/DDBJ databases">
        <title>Sphingomonas alkalisoli sp. nov., isolated from rhizosphere soil of Suaedae salsa.</title>
        <authorList>
            <person name="Zhang H."/>
            <person name="Xu L."/>
            <person name="Zhang J.-X."/>
            <person name="Sun J.-Q."/>
        </authorList>
    </citation>
    <scope>NUCLEOTIDE SEQUENCE [LARGE SCALE GENOMIC DNA]</scope>
    <source>
        <strain evidence="8 9">XS-10</strain>
    </source>
</reference>
<feature type="transmembrane region" description="Helical" evidence="7">
    <location>
        <begin position="310"/>
        <end position="327"/>
    </location>
</feature>
<dbReference type="PRINTS" id="PR00173">
    <property type="entry name" value="EDTRNSPORT"/>
</dbReference>
<proteinExistence type="predicted"/>
<sequence length="420" mass="43264">MSQATRIFLSLILGLAAGVIAAAFVPQRALVAADWVQPLGTMWLHALQMTIVPLVVSLLITGIAATAEAARASRLAGRAFITFIILLWVSSALGGALTLGLLSAFPLGADLADALREALGSAPPTGEVPPFSAFLVALVPSNPLASAVNDAFLPMILFTTIFAFAITRLPVEERERLTGFFRAIGNAMLVVINWVLWLGPIGVGALAYVVGARAGTSAFGALLHYVAIVSAVGVVLWMLAVPFAWIFARVSPARFVRAILPSQSVAASTQSSLASLPAMLRGTEALGVPVARAGVVLPLAVALFRWTGPAMNFAVAIYVAHWFGIELTMGQIAAGWAAAAITTMGAVGLPGTISFVSSIAPIAIAMGVPIAPLGLLVAVETIPDIFRTVGNVAMDVGATRAIAGEGEEDSAADALLREGA</sequence>
<organism evidence="8 9">
    <name type="scientific">Sphingomonas suaedae</name>
    <dbReference type="NCBI Taxonomy" id="2599297"/>
    <lineage>
        <taxon>Bacteria</taxon>
        <taxon>Pseudomonadati</taxon>
        <taxon>Pseudomonadota</taxon>
        <taxon>Alphaproteobacteria</taxon>
        <taxon>Sphingomonadales</taxon>
        <taxon>Sphingomonadaceae</taxon>
        <taxon>Sphingomonas</taxon>
    </lineage>
</organism>
<dbReference type="Proteomes" id="UP000318055">
    <property type="component" value="Chromosome"/>
</dbReference>
<dbReference type="AlphaFoldDB" id="A0A518RHB2"/>
<comment type="subcellular location">
    <subcellularLocation>
        <location evidence="1">Cell membrane</location>
        <topology evidence="1">Multi-pass membrane protein</topology>
    </subcellularLocation>
</comment>
<keyword evidence="6 7" id="KW-0472">Membrane</keyword>
<feature type="transmembrane region" description="Helical" evidence="7">
    <location>
        <begin position="151"/>
        <end position="171"/>
    </location>
</feature>
<dbReference type="OrthoDB" id="9766690at2"/>
<keyword evidence="9" id="KW-1185">Reference proteome</keyword>
<accession>A0A518RHB2</accession>
<dbReference type="InterPro" id="IPR036458">
    <property type="entry name" value="Na:dicarbo_symporter_sf"/>
</dbReference>
<dbReference type="GO" id="GO:0015293">
    <property type="term" value="F:symporter activity"/>
    <property type="evidence" value="ECO:0007669"/>
    <property type="project" value="UniProtKB-KW"/>
</dbReference>
<feature type="transmembrane region" description="Helical" evidence="7">
    <location>
        <begin position="79"/>
        <end position="105"/>
    </location>
</feature>
<dbReference type="PANTHER" id="PTHR42865:SF7">
    <property type="entry name" value="PROTON_GLUTAMATE-ASPARTATE SYMPORTER"/>
    <property type="match status" value="1"/>
</dbReference>